<dbReference type="InterPro" id="IPR006665">
    <property type="entry name" value="OmpA-like"/>
</dbReference>
<dbReference type="PROSITE" id="PS51123">
    <property type="entry name" value="OMPA_2"/>
    <property type="match status" value="1"/>
</dbReference>
<dbReference type="InterPro" id="IPR036737">
    <property type="entry name" value="OmpA-like_sf"/>
</dbReference>
<evidence type="ECO:0000313" key="8">
    <source>
        <dbReference type="EMBL" id="HIX20204.1"/>
    </source>
</evidence>
<feature type="region of interest" description="Disordered" evidence="5">
    <location>
        <begin position="1"/>
        <end position="30"/>
    </location>
</feature>
<dbReference type="Proteomes" id="UP000823964">
    <property type="component" value="Unassembled WGS sequence"/>
</dbReference>
<accession>A0A9D1VCE0</accession>
<feature type="transmembrane region" description="Helical" evidence="6">
    <location>
        <begin position="41"/>
        <end position="60"/>
    </location>
</feature>
<reference evidence="8" key="1">
    <citation type="journal article" date="2021" name="PeerJ">
        <title>Extensive microbial diversity within the chicken gut microbiome revealed by metagenomics and culture.</title>
        <authorList>
            <person name="Gilroy R."/>
            <person name="Ravi A."/>
            <person name="Getino M."/>
            <person name="Pursley I."/>
            <person name="Horton D.L."/>
            <person name="Alikhan N.F."/>
            <person name="Baker D."/>
            <person name="Gharbi K."/>
            <person name="Hall N."/>
            <person name="Watson M."/>
            <person name="Adriaenssens E.M."/>
            <person name="Foster-Nyarko E."/>
            <person name="Jarju S."/>
            <person name="Secka A."/>
            <person name="Antonio M."/>
            <person name="Oren A."/>
            <person name="Chaudhuri R.R."/>
            <person name="La Ragione R."/>
            <person name="Hildebrand F."/>
            <person name="Pallen M.J."/>
        </authorList>
    </citation>
    <scope>NUCLEOTIDE SEQUENCE</scope>
    <source>
        <strain evidence="8">14975</strain>
    </source>
</reference>
<evidence type="ECO:0000256" key="2">
    <source>
        <dbReference type="ARBA" id="ARBA00023136"/>
    </source>
</evidence>
<keyword evidence="3" id="KW-0998">Cell outer membrane</keyword>
<dbReference type="PRINTS" id="PR01021">
    <property type="entry name" value="OMPADOMAIN"/>
</dbReference>
<dbReference type="PANTHER" id="PTHR30329">
    <property type="entry name" value="STATOR ELEMENT OF FLAGELLAR MOTOR COMPLEX"/>
    <property type="match status" value="1"/>
</dbReference>
<evidence type="ECO:0000256" key="5">
    <source>
        <dbReference type="SAM" id="MobiDB-lite"/>
    </source>
</evidence>
<keyword evidence="6" id="KW-0812">Transmembrane</keyword>
<reference evidence="8" key="2">
    <citation type="submission" date="2021-04" db="EMBL/GenBank/DDBJ databases">
        <authorList>
            <person name="Gilroy R."/>
        </authorList>
    </citation>
    <scope>NUCLEOTIDE SEQUENCE</scope>
    <source>
        <strain evidence="8">14975</strain>
    </source>
</reference>
<keyword evidence="6" id="KW-1133">Transmembrane helix</keyword>
<dbReference type="CDD" id="cd07185">
    <property type="entry name" value="OmpA_C-like"/>
    <property type="match status" value="1"/>
</dbReference>
<dbReference type="GO" id="GO:0009279">
    <property type="term" value="C:cell outer membrane"/>
    <property type="evidence" value="ECO:0007669"/>
    <property type="project" value="UniProtKB-SubCell"/>
</dbReference>
<keyword evidence="2 4" id="KW-0472">Membrane</keyword>
<dbReference type="InterPro" id="IPR050330">
    <property type="entry name" value="Bact_OuterMem_StrucFunc"/>
</dbReference>
<dbReference type="AlphaFoldDB" id="A0A9D1VCE0"/>
<feature type="compositionally biased region" description="Basic residues" evidence="5">
    <location>
        <begin position="410"/>
        <end position="431"/>
    </location>
</feature>
<dbReference type="Gene3D" id="3.30.1330.60">
    <property type="entry name" value="OmpA-like domain"/>
    <property type="match status" value="1"/>
</dbReference>
<dbReference type="SUPFAM" id="SSF103088">
    <property type="entry name" value="OmpA-like"/>
    <property type="match status" value="1"/>
</dbReference>
<protein>
    <submittedName>
        <fullName evidence="8">OmpA family protein</fullName>
    </submittedName>
</protein>
<feature type="compositionally biased region" description="Basic residues" evidence="5">
    <location>
        <begin position="1"/>
        <end position="11"/>
    </location>
</feature>
<gene>
    <name evidence="8" type="ORF">H9862_06370</name>
</gene>
<evidence type="ECO:0000259" key="7">
    <source>
        <dbReference type="PROSITE" id="PS51123"/>
    </source>
</evidence>
<dbReference type="Pfam" id="PF00691">
    <property type="entry name" value="OmpA"/>
    <property type="match status" value="1"/>
</dbReference>
<name>A0A9D1VCE0_9BACT</name>
<dbReference type="EMBL" id="DXFQ01000114">
    <property type="protein sequence ID" value="HIX20204.1"/>
    <property type="molecule type" value="Genomic_DNA"/>
</dbReference>
<dbReference type="InterPro" id="IPR006664">
    <property type="entry name" value="OMP_bac"/>
</dbReference>
<comment type="subcellular location">
    <subcellularLocation>
        <location evidence="1">Cell outer membrane</location>
    </subcellularLocation>
</comment>
<proteinExistence type="predicted"/>
<comment type="caution">
    <text evidence="8">The sequence shown here is derived from an EMBL/GenBank/DDBJ whole genome shotgun (WGS) entry which is preliminary data.</text>
</comment>
<dbReference type="PANTHER" id="PTHR30329:SF21">
    <property type="entry name" value="LIPOPROTEIN YIAD-RELATED"/>
    <property type="match status" value="1"/>
</dbReference>
<organism evidence="8 9">
    <name type="scientific">Candidatus Akkermansia intestinigallinarum</name>
    <dbReference type="NCBI Taxonomy" id="2838431"/>
    <lineage>
        <taxon>Bacteria</taxon>
        <taxon>Pseudomonadati</taxon>
        <taxon>Verrucomicrobiota</taxon>
        <taxon>Verrucomicrobiia</taxon>
        <taxon>Verrucomicrobiales</taxon>
        <taxon>Akkermansiaceae</taxon>
        <taxon>Akkermansia</taxon>
    </lineage>
</organism>
<feature type="region of interest" description="Disordered" evidence="5">
    <location>
        <begin position="86"/>
        <end position="106"/>
    </location>
</feature>
<feature type="domain" description="OmpA-like" evidence="7">
    <location>
        <begin position="241"/>
        <end position="359"/>
    </location>
</feature>
<feature type="compositionally biased region" description="Basic and acidic residues" evidence="5">
    <location>
        <begin position="86"/>
        <end position="96"/>
    </location>
</feature>
<evidence type="ECO:0000256" key="6">
    <source>
        <dbReference type="SAM" id="Phobius"/>
    </source>
</evidence>
<feature type="region of interest" description="Disordered" evidence="5">
    <location>
        <begin position="389"/>
        <end position="431"/>
    </location>
</feature>
<evidence type="ECO:0000256" key="1">
    <source>
        <dbReference type="ARBA" id="ARBA00004442"/>
    </source>
</evidence>
<evidence type="ECO:0000256" key="4">
    <source>
        <dbReference type="PROSITE-ProRule" id="PRU00473"/>
    </source>
</evidence>
<evidence type="ECO:0000256" key="3">
    <source>
        <dbReference type="ARBA" id="ARBA00023237"/>
    </source>
</evidence>
<sequence>MAFFNKRRPHSSRPMPIRRPAAQNSRREGFELTKQRDLTPVVLGALTGAVICHVIAYFYLPDLVQFGIRDQTPQGEVEEKIERLIVRKPPPEPEREPEPEELQTAEEIVAEERREIEEEIDLLDVEYPELTMAPGETNIPVAAPDPIADEPLRMDELAPEQLDMSALLSAEQAPSLDAIADLEPVNSNDVVVAAAPKELDLQELDAMTDSDLRETARESQGKLPDDTRSLGELMGLSSLGENSGVARIGTDVLFGFNECELKSAARVSLLQLAALIYKNPDTRFIIEGHTDSIGGDDYNDLLSLQRAAAVREWLRGNHVPTKRVYIRACGSRSHLAPASGDRAEEALNRRVEIHMRAQDEELPPGCVPDTYRVDLKTKVRTQLLKGTRAPAAGASINPFEKAQKAQKAQKSSKSKPKQSTKGRSSKSKNRK</sequence>
<evidence type="ECO:0000313" key="9">
    <source>
        <dbReference type="Proteomes" id="UP000823964"/>
    </source>
</evidence>